<dbReference type="EMBL" id="PDJI01000004">
    <property type="protein sequence ID" value="PFG38972.1"/>
    <property type="molecule type" value="Genomic_DNA"/>
</dbReference>
<comment type="catalytic activity">
    <reaction evidence="1">
        <text>D-mannose 6-phosphate = D-fructose 6-phosphate</text>
        <dbReference type="Rhea" id="RHEA:12356"/>
        <dbReference type="ChEBI" id="CHEBI:58735"/>
        <dbReference type="ChEBI" id="CHEBI:61527"/>
        <dbReference type="EC" id="5.3.1.8"/>
    </reaction>
</comment>
<feature type="binding site" evidence="8">
    <location>
        <position position="103"/>
    </location>
    <ligand>
        <name>Zn(2+)</name>
        <dbReference type="ChEBI" id="CHEBI:29105"/>
    </ligand>
</feature>
<evidence type="ECO:0000313" key="11">
    <source>
        <dbReference type="Proteomes" id="UP000222106"/>
    </source>
</evidence>
<evidence type="ECO:0000256" key="2">
    <source>
        <dbReference type="ARBA" id="ARBA00010772"/>
    </source>
</evidence>
<evidence type="ECO:0000256" key="8">
    <source>
        <dbReference type="PIRSR" id="PIRSR001480-2"/>
    </source>
</evidence>
<evidence type="ECO:0000256" key="6">
    <source>
        <dbReference type="ARBA" id="ARBA00023235"/>
    </source>
</evidence>
<comment type="caution">
    <text evidence="10">The sequence shown here is derived from an EMBL/GenBank/DDBJ whole genome shotgun (WGS) entry which is preliminary data.</text>
</comment>
<keyword evidence="5 8" id="KW-0862">Zinc</keyword>
<dbReference type="InterPro" id="IPR001250">
    <property type="entry name" value="Man6P_Isoase-1"/>
</dbReference>
<dbReference type="InterPro" id="IPR016305">
    <property type="entry name" value="Mannose-6-P_Isomerase"/>
</dbReference>
<feature type="binding site" evidence="8">
    <location>
        <position position="267"/>
    </location>
    <ligand>
        <name>Zn(2+)</name>
        <dbReference type="ChEBI" id="CHEBI:29105"/>
    </ligand>
</feature>
<feature type="domain" description="Phosphomannose isomerase type I catalytic" evidence="9">
    <location>
        <begin position="7"/>
        <end position="153"/>
    </location>
</feature>
<evidence type="ECO:0000256" key="4">
    <source>
        <dbReference type="ARBA" id="ARBA00022723"/>
    </source>
</evidence>
<organism evidence="10 11">
    <name type="scientific">Georgenia soli</name>
    <dbReference type="NCBI Taxonomy" id="638953"/>
    <lineage>
        <taxon>Bacteria</taxon>
        <taxon>Bacillati</taxon>
        <taxon>Actinomycetota</taxon>
        <taxon>Actinomycetes</taxon>
        <taxon>Micrococcales</taxon>
        <taxon>Bogoriellaceae</taxon>
        <taxon>Georgenia</taxon>
    </lineage>
</organism>
<dbReference type="PANTHER" id="PTHR10309:SF0">
    <property type="entry name" value="MANNOSE-6-PHOSPHATE ISOMERASE"/>
    <property type="match status" value="1"/>
</dbReference>
<dbReference type="InterPro" id="IPR046457">
    <property type="entry name" value="PMI_typeI_cat"/>
</dbReference>
<dbReference type="NCBIfam" id="TIGR00218">
    <property type="entry name" value="manA"/>
    <property type="match status" value="1"/>
</dbReference>
<evidence type="ECO:0000256" key="3">
    <source>
        <dbReference type="ARBA" id="ARBA00011956"/>
    </source>
</evidence>
<dbReference type="PANTHER" id="PTHR10309">
    <property type="entry name" value="MANNOSE-6-PHOSPHATE ISOMERASE"/>
    <property type="match status" value="1"/>
</dbReference>
<comment type="similarity">
    <text evidence="2">Belongs to the mannose-6-phosphate isomerase type 1 family.</text>
</comment>
<dbReference type="GO" id="GO:0005829">
    <property type="term" value="C:cytosol"/>
    <property type="evidence" value="ECO:0007669"/>
    <property type="project" value="TreeGrafter"/>
</dbReference>
<dbReference type="Pfam" id="PF20511">
    <property type="entry name" value="PMI_typeI_cat"/>
    <property type="match status" value="1"/>
</dbReference>
<proteinExistence type="inferred from homology"/>
<protein>
    <recommendedName>
        <fullName evidence="3">mannose-6-phosphate isomerase</fullName>
        <ecNumber evidence="3">5.3.1.8</ecNumber>
    </recommendedName>
</protein>
<dbReference type="EC" id="5.3.1.8" evidence="3"/>
<comment type="cofactor">
    <cofactor evidence="8">
        <name>Zn(2+)</name>
        <dbReference type="ChEBI" id="CHEBI:29105"/>
    </cofactor>
    <text evidence="8">Binds 1 zinc ion per subunit.</text>
</comment>
<dbReference type="PIRSF" id="PIRSF001480">
    <property type="entry name" value="Mannose-6-phosphate_isomerase"/>
    <property type="match status" value="1"/>
</dbReference>
<dbReference type="PRINTS" id="PR00714">
    <property type="entry name" value="MAN6PISMRASE"/>
</dbReference>
<dbReference type="SUPFAM" id="SSF51182">
    <property type="entry name" value="RmlC-like cupins"/>
    <property type="match status" value="1"/>
</dbReference>
<dbReference type="Gene3D" id="2.60.120.10">
    <property type="entry name" value="Jelly Rolls"/>
    <property type="match status" value="2"/>
</dbReference>
<feature type="active site" evidence="7">
    <location>
        <position position="286"/>
    </location>
</feature>
<dbReference type="InterPro" id="IPR014710">
    <property type="entry name" value="RmlC-like_jellyroll"/>
</dbReference>
<dbReference type="AlphaFoldDB" id="A0A2A9EL35"/>
<keyword evidence="6 10" id="KW-0413">Isomerase</keyword>
<dbReference type="InterPro" id="IPR018050">
    <property type="entry name" value="Pmannose_isomerase-type1_CS"/>
</dbReference>
<accession>A0A2A9EL35</accession>
<dbReference type="GO" id="GO:0004476">
    <property type="term" value="F:mannose-6-phosphate isomerase activity"/>
    <property type="evidence" value="ECO:0007669"/>
    <property type="project" value="UniProtKB-EC"/>
</dbReference>
<evidence type="ECO:0000256" key="5">
    <source>
        <dbReference type="ARBA" id="ARBA00022833"/>
    </source>
</evidence>
<evidence type="ECO:0000256" key="1">
    <source>
        <dbReference type="ARBA" id="ARBA00000757"/>
    </source>
</evidence>
<feature type="binding site" evidence="8">
    <location>
        <position position="101"/>
    </location>
    <ligand>
        <name>Zn(2+)</name>
        <dbReference type="ChEBI" id="CHEBI:29105"/>
    </ligand>
</feature>
<dbReference type="Gene3D" id="1.10.441.10">
    <property type="entry name" value="Phosphomannose Isomerase, domain 2"/>
    <property type="match status" value="1"/>
</dbReference>
<evidence type="ECO:0000259" key="9">
    <source>
        <dbReference type="Pfam" id="PF20511"/>
    </source>
</evidence>
<evidence type="ECO:0000313" key="10">
    <source>
        <dbReference type="EMBL" id="PFG38972.1"/>
    </source>
</evidence>
<dbReference type="GO" id="GO:0008270">
    <property type="term" value="F:zinc ion binding"/>
    <property type="evidence" value="ECO:0007669"/>
    <property type="project" value="InterPro"/>
</dbReference>
<reference evidence="10 11" key="1">
    <citation type="submission" date="2017-10" db="EMBL/GenBank/DDBJ databases">
        <title>Sequencing the genomes of 1000 actinobacteria strains.</title>
        <authorList>
            <person name="Klenk H.-P."/>
        </authorList>
    </citation>
    <scope>NUCLEOTIDE SEQUENCE [LARGE SCALE GENOMIC DNA]</scope>
    <source>
        <strain evidence="10 11">DSM 21838</strain>
    </source>
</reference>
<sequence>MKRVQRIVGVERDYAWGSPDAIPSLLGRQPTGSPVAELWFGAHPDAPARLPATFGETGPDLRTHIAADPVGALGEDVVSRFGPELPFLLKLIAPARPLSLQVHPSLERARERFAAESAAGIALDDPTRSYRDPNHKPELVFALTTFRAMCGFRAPRRAAELLAGLDAPLAQELHAMLRADPTAEGVRAAFTSLLDDATRPSAEAVHEVARACARRLADGSPSPRADTTVVKLADAYPGDPGVVVSLLLNPVTLQPGDALFVPAGGVHVYLAGLGVELMAASDNVLRAGLTPKHVDVPEMLECVDYVAAPPIRIAPEVFHGATRVFYAPVDDFELAVTTLTDTDGGPDHPLPGRGPRVLVCLDGRVEVSSRTDSAVLERGDAYFVRADEGALRGRGAGTLVQADVP</sequence>
<feature type="binding site" evidence="8">
    <location>
        <position position="138"/>
    </location>
    <ligand>
        <name>Zn(2+)</name>
        <dbReference type="ChEBI" id="CHEBI:29105"/>
    </ligand>
</feature>
<dbReference type="GO" id="GO:0009298">
    <property type="term" value="P:GDP-mannose biosynthetic process"/>
    <property type="evidence" value="ECO:0007669"/>
    <property type="project" value="InterPro"/>
</dbReference>
<gene>
    <name evidence="10" type="ORF">ATJ97_1465</name>
</gene>
<dbReference type="CDD" id="cd07011">
    <property type="entry name" value="cupin_PMI_type_I_N"/>
    <property type="match status" value="1"/>
</dbReference>
<name>A0A2A9EL35_9MICO</name>
<dbReference type="PROSITE" id="PS00965">
    <property type="entry name" value="PMI_I_1"/>
    <property type="match status" value="1"/>
</dbReference>
<dbReference type="InterPro" id="IPR011051">
    <property type="entry name" value="RmlC_Cupin_sf"/>
</dbReference>
<dbReference type="GO" id="GO:0005975">
    <property type="term" value="P:carbohydrate metabolic process"/>
    <property type="evidence" value="ECO:0007669"/>
    <property type="project" value="InterPro"/>
</dbReference>
<evidence type="ECO:0000256" key="7">
    <source>
        <dbReference type="PIRSR" id="PIRSR001480-1"/>
    </source>
</evidence>
<dbReference type="Proteomes" id="UP000222106">
    <property type="component" value="Unassembled WGS sequence"/>
</dbReference>
<keyword evidence="4 8" id="KW-0479">Metal-binding</keyword>
<keyword evidence="11" id="KW-1185">Reference proteome</keyword>